<dbReference type="Pfam" id="PF14091">
    <property type="entry name" value="DUF4269"/>
    <property type="match status" value="1"/>
</dbReference>
<comment type="caution">
    <text evidence="1">The sequence shown here is derived from an EMBL/GenBank/DDBJ whole genome shotgun (WGS) entry which is preliminary data.</text>
</comment>
<name>A0ABX3EQN1_9BACL</name>
<proteinExistence type="predicted"/>
<evidence type="ECO:0000313" key="1">
    <source>
        <dbReference type="EMBL" id="OKP86521.1"/>
    </source>
</evidence>
<gene>
    <name evidence="1" type="ORF">A3844_13360</name>
</gene>
<protein>
    <recommendedName>
        <fullName evidence="3">DUF4269 domain-containing protein</fullName>
    </recommendedName>
</protein>
<evidence type="ECO:0000313" key="2">
    <source>
        <dbReference type="Proteomes" id="UP000186058"/>
    </source>
</evidence>
<reference evidence="1 2" key="1">
    <citation type="submission" date="2016-03" db="EMBL/GenBank/DDBJ databases">
        <authorList>
            <person name="Sant'Anna F.H."/>
            <person name="Ambrosini A."/>
            <person name="Souza R."/>
            <person name="Bach E."/>
            <person name="Fernandes G."/>
            <person name="Balsanelli E."/>
            <person name="Baura V.A."/>
            <person name="Souza E.M."/>
            <person name="Passaglia L."/>
        </authorList>
    </citation>
    <scope>NUCLEOTIDE SEQUENCE [LARGE SCALE GENOMIC DNA]</scope>
    <source>
        <strain evidence="1 2">P26E</strain>
    </source>
</reference>
<dbReference type="RefSeq" id="WP_074101762.1">
    <property type="nucleotide sequence ID" value="NZ_LVWI01000038.1"/>
</dbReference>
<evidence type="ECO:0008006" key="3">
    <source>
        <dbReference type="Google" id="ProtNLM"/>
    </source>
</evidence>
<dbReference type="InterPro" id="IPR025365">
    <property type="entry name" value="DUF4269"/>
</dbReference>
<keyword evidence="2" id="KW-1185">Reference proteome</keyword>
<organism evidence="1 2">
    <name type="scientific">Paenibacillus helianthi</name>
    <dbReference type="NCBI Taxonomy" id="1349432"/>
    <lineage>
        <taxon>Bacteria</taxon>
        <taxon>Bacillati</taxon>
        <taxon>Bacillota</taxon>
        <taxon>Bacilli</taxon>
        <taxon>Bacillales</taxon>
        <taxon>Paenibacillaceae</taxon>
        <taxon>Paenibacillus</taxon>
    </lineage>
</organism>
<dbReference type="Proteomes" id="UP000186058">
    <property type="component" value="Unassembled WGS sequence"/>
</dbReference>
<sequence>MLENNGGSGRAEEQQGNEVLREVRRLLRELRIMELLAEYHPLLAGTVPLGIQVEGSDLDIICEVHDSRRFIAEARSHFGQLEEFCAVTRTVEGIIRTKINFRAGGWPVELFGQPLATEKQNAWLHMQVEGRILSLLGNGFRESVLSLKSGGMKTEPAFAKLLRLEGDPYEAMLSLGRLTLEELAVICQRAYPYILNPNGDGERE</sequence>
<dbReference type="EMBL" id="LVWI01000038">
    <property type="protein sequence ID" value="OKP86521.1"/>
    <property type="molecule type" value="Genomic_DNA"/>
</dbReference>
<accession>A0ABX3EQN1</accession>